<sequence>MTTSETPLSALDSLDKTEIRWLFGPEDRMPADYRGPHRLSHRGWLNFAERLERGEEISAILAALSGSRQVLDGLSRLAVWRTEAALHFPESVLEERVVAAAGVLVDFWYEGHARAADMKEAPRPVLYRHFDQRPHAIGDQGVVLIARPAVRS</sequence>
<evidence type="ECO:0000313" key="3">
    <source>
        <dbReference type="Proteomes" id="UP000756710"/>
    </source>
</evidence>
<accession>A0A060ZZ72</accession>
<name>A0A060ZZ72_9ACTN</name>
<dbReference type="HOGENOM" id="CLU_1721332_0_0_11"/>
<evidence type="ECO:0000313" key="2">
    <source>
        <dbReference type="EMBL" id="MBP2066193.1"/>
    </source>
</evidence>
<organism evidence="1">
    <name type="scientific">Streptomyces iranensis</name>
    <dbReference type="NCBI Taxonomy" id="576784"/>
    <lineage>
        <taxon>Bacteria</taxon>
        <taxon>Bacillati</taxon>
        <taxon>Actinomycetota</taxon>
        <taxon>Actinomycetes</taxon>
        <taxon>Kitasatosporales</taxon>
        <taxon>Streptomycetaceae</taxon>
        <taxon>Streptomyces</taxon>
        <taxon>Streptomyces violaceusniger group</taxon>
    </lineage>
</organism>
<dbReference type="Proteomes" id="UP000756710">
    <property type="component" value="Unassembled WGS sequence"/>
</dbReference>
<dbReference type="RefSeq" id="WP_044578009.1">
    <property type="nucleotide sequence ID" value="NZ_BAABDR010000086.1"/>
</dbReference>
<proteinExistence type="predicted"/>
<reference evidence="1" key="1">
    <citation type="submission" date="2014-05" db="EMBL/GenBank/DDBJ databases">
        <authorList>
            <person name="Horn Fabian"/>
        </authorList>
    </citation>
    <scope>NUCLEOTIDE SEQUENCE</scope>
</reference>
<dbReference type="EMBL" id="JAGGLR010000023">
    <property type="protein sequence ID" value="MBP2066193.1"/>
    <property type="molecule type" value="Genomic_DNA"/>
</dbReference>
<gene>
    <name evidence="2" type="ORF">J2Z30_007241</name>
    <name evidence="1" type="ORF">SIRAN7882</name>
</gene>
<keyword evidence="3" id="KW-1185">Reference proteome</keyword>
<reference evidence="2 3" key="2">
    <citation type="submission" date="2021-03" db="EMBL/GenBank/DDBJ databases">
        <title>Genomic Encyclopedia of Type Strains, Phase IV (KMG-IV): sequencing the most valuable type-strain genomes for metagenomic binning, comparative biology and taxonomic classification.</title>
        <authorList>
            <person name="Goeker M."/>
        </authorList>
    </citation>
    <scope>NUCLEOTIDE SEQUENCE [LARGE SCALE GENOMIC DNA]</scope>
    <source>
        <strain evidence="2 3">DSM 41954</strain>
    </source>
</reference>
<dbReference type="EMBL" id="LK022848">
    <property type="protein sequence ID" value="CDR13066.1"/>
    <property type="molecule type" value="Genomic_DNA"/>
</dbReference>
<protein>
    <submittedName>
        <fullName evidence="1">Uncharacterized protein</fullName>
    </submittedName>
</protein>
<dbReference type="AlphaFoldDB" id="A0A060ZZ72"/>
<evidence type="ECO:0000313" key="1">
    <source>
        <dbReference type="EMBL" id="CDR13066.1"/>
    </source>
</evidence>